<comment type="caution">
    <text evidence="2">The sequence shown here is derived from an EMBL/GenBank/DDBJ whole genome shotgun (WGS) entry which is preliminary data.</text>
</comment>
<feature type="transmembrane region" description="Helical" evidence="1">
    <location>
        <begin position="342"/>
        <end position="366"/>
    </location>
</feature>
<dbReference type="Proteomes" id="UP001152320">
    <property type="component" value="Chromosome 8"/>
</dbReference>
<feature type="transmembrane region" description="Helical" evidence="1">
    <location>
        <begin position="83"/>
        <end position="101"/>
    </location>
</feature>
<gene>
    <name evidence="2" type="ORF">HOLleu_18396</name>
</gene>
<reference evidence="2" key="1">
    <citation type="submission" date="2021-10" db="EMBL/GenBank/DDBJ databases">
        <title>Tropical sea cucumber genome reveals ecological adaptation and Cuvierian tubules defense mechanism.</title>
        <authorList>
            <person name="Chen T."/>
        </authorList>
    </citation>
    <scope>NUCLEOTIDE SEQUENCE</scope>
    <source>
        <strain evidence="2">Nanhai2018</strain>
        <tissue evidence="2">Muscle</tissue>
    </source>
</reference>
<evidence type="ECO:0000313" key="3">
    <source>
        <dbReference type="Proteomes" id="UP001152320"/>
    </source>
</evidence>
<organism evidence="2 3">
    <name type="scientific">Holothuria leucospilota</name>
    <name type="common">Black long sea cucumber</name>
    <name type="synonym">Mertensiothuria leucospilota</name>
    <dbReference type="NCBI Taxonomy" id="206669"/>
    <lineage>
        <taxon>Eukaryota</taxon>
        <taxon>Metazoa</taxon>
        <taxon>Echinodermata</taxon>
        <taxon>Eleutherozoa</taxon>
        <taxon>Echinozoa</taxon>
        <taxon>Holothuroidea</taxon>
        <taxon>Aspidochirotacea</taxon>
        <taxon>Aspidochirotida</taxon>
        <taxon>Holothuriidae</taxon>
        <taxon>Holothuria</taxon>
    </lineage>
</organism>
<proteinExistence type="predicted"/>
<dbReference type="PANTHER" id="PTHR28658:SF1">
    <property type="entry name" value="MAJOR FACILITATOR SUPERFAMILY DOMAIN CONTAINING 13B"/>
    <property type="match status" value="1"/>
</dbReference>
<dbReference type="EMBL" id="JAIZAY010000008">
    <property type="protein sequence ID" value="KAJ8037555.1"/>
    <property type="molecule type" value="Genomic_DNA"/>
</dbReference>
<feature type="transmembrane region" description="Helical" evidence="1">
    <location>
        <begin position="248"/>
        <end position="270"/>
    </location>
</feature>
<feature type="transmembrane region" description="Helical" evidence="1">
    <location>
        <begin position="113"/>
        <end position="138"/>
    </location>
</feature>
<dbReference type="InterPro" id="IPR036259">
    <property type="entry name" value="MFS_trans_sf"/>
</dbReference>
<keyword evidence="1" id="KW-1133">Transmembrane helix</keyword>
<dbReference type="OrthoDB" id="62987at2759"/>
<name>A0A9Q1C348_HOLLE</name>
<evidence type="ECO:0000313" key="2">
    <source>
        <dbReference type="EMBL" id="KAJ8037555.1"/>
    </source>
</evidence>
<feature type="transmembrane region" description="Helical" evidence="1">
    <location>
        <begin position="387"/>
        <end position="414"/>
    </location>
</feature>
<accession>A0A9Q1C348</accession>
<dbReference type="AlphaFoldDB" id="A0A9Q1C348"/>
<feature type="transmembrane region" description="Helical" evidence="1">
    <location>
        <begin position="180"/>
        <end position="199"/>
    </location>
</feature>
<dbReference type="SUPFAM" id="SSF103473">
    <property type="entry name" value="MFS general substrate transporter"/>
    <property type="match status" value="1"/>
</dbReference>
<evidence type="ECO:0008006" key="4">
    <source>
        <dbReference type="Google" id="ProtNLM"/>
    </source>
</evidence>
<evidence type="ECO:0000256" key="1">
    <source>
        <dbReference type="SAM" id="Phobius"/>
    </source>
</evidence>
<dbReference type="Pfam" id="PF13347">
    <property type="entry name" value="MFS_2"/>
    <property type="match status" value="1"/>
</dbReference>
<feature type="transmembrane region" description="Helical" evidence="1">
    <location>
        <begin position="318"/>
        <end position="336"/>
    </location>
</feature>
<feature type="transmembrane region" description="Helical" evidence="1">
    <location>
        <begin position="12"/>
        <end position="31"/>
    </location>
</feature>
<protein>
    <recommendedName>
        <fullName evidence="4">Transmembrane protein 180</fullName>
    </recommendedName>
</protein>
<feature type="transmembrane region" description="Helical" evidence="1">
    <location>
        <begin position="290"/>
        <end position="311"/>
    </location>
</feature>
<dbReference type="PANTHER" id="PTHR28658">
    <property type="entry name" value="TRANSMEMBRANE PROTEIN 180"/>
    <property type="match status" value="1"/>
</dbReference>
<keyword evidence="1" id="KW-0472">Membrane</keyword>
<keyword evidence="1" id="KW-0812">Transmembrane</keyword>
<keyword evidence="3" id="KW-1185">Reference proteome</keyword>
<dbReference type="InterPro" id="IPR040035">
    <property type="entry name" value="TMEM180"/>
</dbReference>
<feature type="transmembrane region" description="Helical" evidence="1">
    <location>
        <begin position="150"/>
        <end position="168"/>
    </location>
</feature>
<feature type="transmembrane region" description="Helical" evidence="1">
    <location>
        <begin position="434"/>
        <end position="453"/>
    </location>
</feature>
<sequence length="472" mass="54135">MACNSIDRNAFFLSMTIFGAGLMSCVFRFYYVKLFLDHYNISQPWFQFAQVVYLLWNAINDPLFAYFQDNSDIVFFRSRRHSILYGAPFFALSFLLFWFPWGQYQSHHWLIGVHFMVALCCYDSLYTFVLLAYCALFAEISKDLDYRLTLTRYSQIAGVFGSCAVTVVEFVSNGLDDFQAFQMCCIFIAFLAWISMHFTGKHVRTNPSYSYAKIMSTSTENEFSKSDTNEGMFGEPGKQLREILTGDFIAFVATNFLQILHMEYGANFMVIFGDQLIPAGDISDVTRKLVYGSTALLPTVMAVLCLSSVVSQYGYYDMIMWTYVVNIILAIGMFFIGQSHTWILVAFFIIDRCLSSFVFSFFNLPLSDIIDRDQEKYDRKTPLSSSVFGYNALFTKPAISVAPMFVVALLNGYGYESLQNGSLTDTGHEHLRNAMFNISCFFPIILSACRIYTWSKYRIRHSHTQVAKHIES</sequence>